<accession>A0A7S0J135</accession>
<organism evidence="4">
    <name type="scientific">Calcidiscus leptoporus</name>
    <dbReference type="NCBI Taxonomy" id="127549"/>
    <lineage>
        <taxon>Eukaryota</taxon>
        <taxon>Haptista</taxon>
        <taxon>Haptophyta</taxon>
        <taxon>Prymnesiophyceae</taxon>
        <taxon>Coccolithales</taxon>
        <taxon>Calcidiscaceae</taxon>
        <taxon>Calcidiscus</taxon>
    </lineage>
</organism>
<evidence type="ECO:0000259" key="2">
    <source>
        <dbReference type="PROSITE" id="PS50090"/>
    </source>
</evidence>
<feature type="domain" description="Myb-like" evidence="2">
    <location>
        <begin position="297"/>
        <end position="337"/>
    </location>
</feature>
<dbReference type="EMBL" id="HBER01026147">
    <property type="protein sequence ID" value="CAD8537882.1"/>
    <property type="molecule type" value="Transcribed_RNA"/>
</dbReference>
<reference evidence="4" key="1">
    <citation type="submission" date="2021-01" db="EMBL/GenBank/DDBJ databases">
        <authorList>
            <person name="Corre E."/>
            <person name="Pelletier E."/>
            <person name="Niang G."/>
            <person name="Scheremetjew M."/>
            <person name="Finn R."/>
            <person name="Kale V."/>
            <person name="Holt S."/>
            <person name="Cochrane G."/>
            <person name="Meng A."/>
            <person name="Brown T."/>
            <person name="Cohen L."/>
        </authorList>
    </citation>
    <scope>NUCLEOTIDE SEQUENCE</scope>
    <source>
        <strain evidence="4">RCC1130</strain>
    </source>
</reference>
<gene>
    <name evidence="4" type="ORF">CLEP1334_LOCUS13164</name>
</gene>
<dbReference type="PROSITE" id="PS50090">
    <property type="entry name" value="MYB_LIKE"/>
    <property type="match status" value="1"/>
</dbReference>
<dbReference type="InterPro" id="IPR017930">
    <property type="entry name" value="Myb_dom"/>
</dbReference>
<dbReference type="SUPFAM" id="SSF46689">
    <property type="entry name" value="Homeodomain-like"/>
    <property type="match status" value="1"/>
</dbReference>
<evidence type="ECO:0008006" key="5">
    <source>
        <dbReference type="Google" id="ProtNLM"/>
    </source>
</evidence>
<evidence type="ECO:0000313" key="4">
    <source>
        <dbReference type="EMBL" id="CAD8537882.1"/>
    </source>
</evidence>
<evidence type="ECO:0000259" key="3">
    <source>
        <dbReference type="PROSITE" id="PS51294"/>
    </source>
</evidence>
<protein>
    <recommendedName>
        <fullName evidence="5">Myb-like domain-containing protein</fullName>
    </recommendedName>
</protein>
<dbReference type="InterPro" id="IPR001005">
    <property type="entry name" value="SANT/Myb"/>
</dbReference>
<proteinExistence type="predicted"/>
<feature type="compositionally biased region" description="Basic residues" evidence="1">
    <location>
        <begin position="28"/>
        <end position="38"/>
    </location>
</feature>
<dbReference type="PROSITE" id="PS51294">
    <property type="entry name" value="HTH_MYB"/>
    <property type="match status" value="1"/>
</dbReference>
<feature type="region of interest" description="Disordered" evidence="1">
    <location>
        <begin position="1"/>
        <end position="43"/>
    </location>
</feature>
<dbReference type="Gene3D" id="1.10.10.60">
    <property type="entry name" value="Homeodomain-like"/>
    <property type="match status" value="1"/>
</dbReference>
<dbReference type="CDD" id="cd00167">
    <property type="entry name" value="SANT"/>
    <property type="match status" value="1"/>
</dbReference>
<sequence>MEGDHLAARSTTNGKVATEESAVSSACARHRQGARGMRRAWSGPPLNGRAWRESLGSIDNALWPEDSFDGLEDARTSNEALEYNLMCDPLSLIEDDLDRWLERPAQEHDVWISGDGLAAMPAEVKGSTSMGFAREAFSEGRRGPTQLAFAMAPHRLDGSGMSPGGAPCAAVPSAGLLCPATEAWMSASGCGVTPGSEAAALPMASSVPVCACGQPMLAPSPISACAESPTQLMEAHMLIQRSASCGSLPMSSRRAGKKLPPKEYKRHCQEYRCKRCGAPKKGHVCSAPRDEDFGFLRKEWTQREDDFILMSVAKYGGRWRAIASVLPERTDDAVRARVVCHRLHTPQHSGWQ</sequence>
<dbReference type="Pfam" id="PF00249">
    <property type="entry name" value="Myb_DNA-binding"/>
    <property type="match status" value="1"/>
</dbReference>
<dbReference type="AlphaFoldDB" id="A0A7S0J135"/>
<feature type="domain" description="HTH myb-type" evidence="3">
    <location>
        <begin position="292"/>
        <end position="337"/>
    </location>
</feature>
<dbReference type="SMART" id="SM00717">
    <property type="entry name" value="SANT"/>
    <property type="match status" value="1"/>
</dbReference>
<name>A0A7S0J135_9EUKA</name>
<evidence type="ECO:0000256" key="1">
    <source>
        <dbReference type="SAM" id="MobiDB-lite"/>
    </source>
</evidence>
<dbReference type="InterPro" id="IPR009057">
    <property type="entry name" value="Homeodomain-like_sf"/>
</dbReference>